<dbReference type="InterPro" id="IPR027463">
    <property type="entry name" value="AcrB_DN_DC_subdom"/>
</dbReference>
<dbReference type="OrthoDB" id="3306666at2"/>
<feature type="transmembrane region" description="Helical" evidence="2">
    <location>
        <begin position="334"/>
        <end position="353"/>
    </location>
</feature>
<dbReference type="PANTHER" id="PTHR32063:SF0">
    <property type="entry name" value="SWARMING MOTILITY PROTEIN SWRC"/>
    <property type="match status" value="1"/>
</dbReference>
<dbReference type="Gene3D" id="1.20.1640.10">
    <property type="entry name" value="Multidrug efflux transporter AcrB transmembrane domain"/>
    <property type="match status" value="2"/>
</dbReference>
<feature type="transmembrane region" description="Helical" evidence="2">
    <location>
        <begin position="12"/>
        <end position="33"/>
    </location>
</feature>
<dbReference type="SUPFAM" id="SSF82693">
    <property type="entry name" value="Multidrug efflux transporter AcrB pore domain, PN1, PN2, PC1 and PC2 subdomains"/>
    <property type="match status" value="2"/>
</dbReference>
<feature type="transmembrane region" description="Helical" evidence="2">
    <location>
        <begin position="959"/>
        <end position="979"/>
    </location>
</feature>
<evidence type="ECO:0000313" key="4">
    <source>
        <dbReference type="Proteomes" id="UP000235598"/>
    </source>
</evidence>
<feature type="transmembrane region" description="Helical" evidence="2">
    <location>
        <begin position="463"/>
        <end position="490"/>
    </location>
</feature>
<dbReference type="Gene3D" id="3.30.70.1440">
    <property type="entry name" value="Multidrug efflux transporter AcrB pore domain"/>
    <property type="match status" value="1"/>
</dbReference>
<dbReference type="RefSeq" id="WP_102238448.1">
    <property type="nucleotide sequence ID" value="NZ_PNHK01000002.1"/>
</dbReference>
<name>A0A2N6VN13_9MICO</name>
<dbReference type="InterPro" id="IPR001036">
    <property type="entry name" value="Acrflvin-R"/>
</dbReference>
<dbReference type="Pfam" id="PF00873">
    <property type="entry name" value="ACR_tran"/>
    <property type="match status" value="2"/>
</dbReference>
<accession>A0A2N6VN13</accession>
<feature type="transmembrane region" description="Helical" evidence="2">
    <location>
        <begin position="1064"/>
        <end position="1090"/>
    </location>
</feature>
<feature type="transmembrane region" description="Helical" evidence="2">
    <location>
        <begin position="360"/>
        <end position="378"/>
    </location>
</feature>
<evidence type="ECO:0000313" key="3">
    <source>
        <dbReference type="EMBL" id="PMD05413.1"/>
    </source>
</evidence>
<feature type="transmembrane region" description="Helical" evidence="2">
    <location>
        <begin position="593"/>
        <end position="613"/>
    </location>
</feature>
<dbReference type="Gene3D" id="3.30.70.1320">
    <property type="entry name" value="Multidrug efflux transporter AcrB pore domain like"/>
    <property type="match status" value="1"/>
</dbReference>
<feature type="transmembrane region" description="Helical" evidence="2">
    <location>
        <begin position="933"/>
        <end position="952"/>
    </location>
</feature>
<evidence type="ECO:0000256" key="2">
    <source>
        <dbReference type="SAM" id="Phobius"/>
    </source>
</evidence>
<dbReference type="GO" id="GO:0042910">
    <property type="term" value="F:xenobiotic transmembrane transporter activity"/>
    <property type="evidence" value="ECO:0007669"/>
    <property type="project" value="TreeGrafter"/>
</dbReference>
<sequence length="1121" mass="119645">MKHLVRLSLRNRSLIALVTVVAIIFGTIATFSLKKELFPSFNVPSALVISQYPGAAPEAVEREVTDPLESALAGVQSVDEVSSSSSTGNSQITVETKYGTSSDDVVRELQRAVSQVESELPDGVTPTVVAGSADDFPVLVMSVSGDDVEKLSKDLEDIAVPEIKKIDGVRDASISGQKQKQVEIRVKSKQMKDKGVQLDELAQILKTNGVPVSAGELKASNGAAPVEVGKRLTSVEDIKNLYVTGEKNGKPKPIKVRDVADIELKDEPTTSISRSNGKDALTLQVLKKPDANTVDVAEGVQDALPELETKIGNNVEFTTVFDQSPFINQSIEDLVREGGLGLIFAVLVILVFLLSFRATAITAISIPLSLLVTMIAIWRTGYSLNMLTLAALTMSIGRVVDDSIVVIESIRRRQTLGGTKFANIYAAVSEVAGAITSSTLTTVAVFIPLAFITGQTGELFRPFALTTSIALLSSLLVSLTIVPVLAYWFLRARESRVKLTRSDKKEIRSLRKENLKQWKKERKESRKRARAGGTGPRRATSEMPVVGKTAASVLGEDEGSAAEVDELASLKSPVTRLQKTYTPVVGWATRHPVITIVVSVVLLIGTLAMTPLLKTEFLGDTGEDTVQAQQTFEPGVGLEEAGKQAEKVEEVLSKTPGVESYQFSIGDAGLSFGSDGGGLSGDYFINLETGANTSEVSADIQKRFDELDGVGELEVRSSNAGPGGDSIDLTLTSNDSKALEDGVKKLTEELQGVDGVQTVTNDLQAVQPIVQVTVDVKKAQEKGLTEAQVSEYVQRAVEGQDIGDLIIDSSTRSVKLFDGSADTVEKLEDLKIPYTEQTVQASPVPGMPGTPTTKNKKIKLSKIAKVEEVKTAPVIRHSGGLRSAQVSVTPTGDNLGEVVQNVNQKVDETELPSGVTQATSGVGAEQADAFKQMGLAMLAAILIVFVILVATFKSLIQPLILLVSIPFAATGSIGLLLLTDTPLGLASLIGLLMLIGVVVTNAIVLIDLINHFRAHGVDLRTAVINGARLRYRPIIMTAAATIFALIPMALGLTGGGGVFISKPLAMVVIGGLVSSTLLTLILVPVLYQLIEGFKERRREKKIIKEMARSSVIDKAEARSES</sequence>
<dbReference type="AlphaFoldDB" id="A0A2N6VN13"/>
<feature type="transmembrane region" description="Helical" evidence="2">
    <location>
        <begin position="1031"/>
        <end position="1052"/>
    </location>
</feature>
<feature type="transmembrane region" description="Helical" evidence="2">
    <location>
        <begin position="421"/>
        <end position="451"/>
    </location>
</feature>
<keyword evidence="2" id="KW-0812">Transmembrane</keyword>
<proteinExistence type="predicted"/>
<dbReference type="Proteomes" id="UP000235598">
    <property type="component" value="Unassembled WGS sequence"/>
</dbReference>
<keyword evidence="2" id="KW-1133">Transmembrane helix</keyword>
<dbReference type="EMBL" id="PNHK01000002">
    <property type="protein sequence ID" value="PMD05413.1"/>
    <property type="molecule type" value="Genomic_DNA"/>
</dbReference>
<feature type="region of interest" description="Disordered" evidence="1">
    <location>
        <begin position="518"/>
        <end position="543"/>
    </location>
</feature>
<dbReference type="Gene3D" id="3.30.70.1430">
    <property type="entry name" value="Multidrug efflux transporter AcrB pore domain"/>
    <property type="match status" value="2"/>
</dbReference>
<comment type="caution">
    <text evidence="3">The sequence shown here is derived from an EMBL/GenBank/DDBJ whole genome shotgun (WGS) entry which is preliminary data.</text>
</comment>
<feature type="transmembrane region" description="Helical" evidence="2">
    <location>
        <begin position="985"/>
        <end position="1010"/>
    </location>
</feature>
<dbReference type="PANTHER" id="PTHR32063">
    <property type="match status" value="1"/>
</dbReference>
<keyword evidence="2" id="KW-0472">Membrane</keyword>
<gene>
    <name evidence="3" type="ORF">CJ199_05185</name>
</gene>
<protein>
    <submittedName>
        <fullName evidence="3">Acriflavin resistance protein</fullName>
    </submittedName>
</protein>
<reference evidence="3 4" key="1">
    <citation type="submission" date="2017-09" db="EMBL/GenBank/DDBJ databases">
        <title>Bacterial strain isolated from the female urinary microbiota.</title>
        <authorList>
            <person name="Thomas-White K."/>
            <person name="Kumar N."/>
            <person name="Forster S."/>
            <person name="Putonti C."/>
            <person name="Lawley T."/>
            <person name="Wolfe A.J."/>
        </authorList>
    </citation>
    <scope>NUCLEOTIDE SEQUENCE [LARGE SCALE GENOMIC DNA]</scope>
    <source>
        <strain evidence="3 4">UMB1301</strain>
    </source>
</reference>
<feature type="transmembrane region" description="Helical" evidence="2">
    <location>
        <begin position="384"/>
        <end position="400"/>
    </location>
</feature>
<dbReference type="Gene3D" id="3.30.2090.10">
    <property type="entry name" value="Multidrug efflux transporter AcrB TolC docking domain, DN and DC subdomains"/>
    <property type="match status" value="2"/>
</dbReference>
<dbReference type="SUPFAM" id="SSF82866">
    <property type="entry name" value="Multidrug efflux transporter AcrB transmembrane domain"/>
    <property type="match status" value="2"/>
</dbReference>
<dbReference type="PRINTS" id="PR00702">
    <property type="entry name" value="ACRIFLAVINRP"/>
</dbReference>
<organism evidence="3 4">
    <name type="scientific">Brevibacterium paucivorans</name>
    <dbReference type="NCBI Taxonomy" id="170994"/>
    <lineage>
        <taxon>Bacteria</taxon>
        <taxon>Bacillati</taxon>
        <taxon>Actinomycetota</taxon>
        <taxon>Actinomycetes</taxon>
        <taxon>Micrococcales</taxon>
        <taxon>Brevibacteriaceae</taxon>
        <taxon>Brevibacterium</taxon>
    </lineage>
</organism>
<dbReference type="SUPFAM" id="SSF82714">
    <property type="entry name" value="Multidrug efflux transporter AcrB TolC docking domain, DN and DC subdomains"/>
    <property type="match status" value="1"/>
</dbReference>
<evidence type="ECO:0000256" key="1">
    <source>
        <dbReference type="SAM" id="MobiDB-lite"/>
    </source>
</evidence>
<dbReference type="GO" id="GO:0005886">
    <property type="term" value="C:plasma membrane"/>
    <property type="evidence" value="ECO:0007669"/>
    <property type="project" value="TreeGrafter"/>
</dbReference>